<dbReference type="NCBIfam" id="NF041110">
    <property type="entry name" value="HPE1_fam_CxxC"/>
    <property type="match status" value="1"/>
</dbReference>
<name>A0A1C7NVC7_9HYPH</name>
<feature type="chain" id="PRO_5008889934" evidence="1">
    <location>
        <begin position="20"/>
        <end position="173"/>
    </location>
</feature>
<feature type="signal peptide" evidence="1">
    <location>
        <begin position="1"/>
        <end position="19"/>
    </location>
</feature>
<dbReference type="Proteomes" id="UP000093111">
    <property type="component" value="Unassembled WGS sequence"/>
</dbReference>
<keyword evidence="3" id="KW-1185">Reference proteome</keyword>
<dbReference type="InterPro" id="IPR049748">
    <property type="entry name" value="HPE1-like_N_CxxC"/>
</dbReference>
<dbReference type="OrthoDB" id="8283437at2"/>
<dbReference type="RefSeq" id="WP_068957663.1">
    <property type="nucleotide sequence ID" value="NZ_LGLV01000017.1"/>
</dbReference>
<dbReference type="PATRIC" id="fig|1612624.7.peg.2555"/>
<protein>
    <submittedName>
        <fullName evidence="2">Uncharacterized protein</fullName>
    </submittedName>
</protein>
<keyword evidence="1" id="KW-0732">Signal</keyword>
<accession>A0A1C7NVC7</accession>
<comment type="caution">
    <text evidence="2">The sequence shown here is derived from an EMBL/GenBank/DDBJ whole genome shotgun (WGS) entry which is preliminary data.</text>
</comment>
<organism evidence="2 3">
    <name type="scientific">Pararhizobium polonicum</name>
    <dbReference type="NCBI Taxonomy" id="1612624"/>
    <lineage>
        <taxon>Bacteria</taxon>
        <taxon>Pseudomonadati</taxon>
        <taxon>Pseudomonadota</taxon>
        <taxon>Alphaproteobacteria</taxon>
        <taxon>Hyphomicrobiales</taxon>
        <taxon>Rhizobiaceae</taxon>
        <taxon>Rhizobium/Agrobacterium group</taxon>
        <taxon>Pararhizobium</taxon>
    </lineage>
</organism>
<evidence type="ECO:0000313" key="2">
    <source>
        <dbReference type="EMBL" id="OBZ92961.1"/>
    </source>
</evidence>
<proteinExistence type="predicted"/>
<evidence type="ECO:0000313" key="3">
    <source>
        <dbReference type="Proteomes" id="UP000093111"/>
    </source>
</evidence>
<dbReference type="EMBL" id="LGLV01000017">
    <property type="protein sequence ID" value="OBZ92961.1"/>
    <property type="molecule type" value="Genomic_DNA"/>
</dbReference>
<reference evidence="2 3" key="1">
    <citation type="journal article" date="2016" name="Syst. Appl. Microbiol.">
        <title>Pararhizobium polonicum sp. nov. isolated from tumors on stone fruit rootstocks.</title>
        <authorList>
            <person name="Pulawska J."/>
            <person name="Kuzmanovic N."/>
            <person name="Willems A."/>
            <person name="Pothier J.F."/>
        </authorList>
    </citation>
    <scope>NUCLEOTIDE SEQUENCE [LARGE SCALE GENOMIC DNA]</scope>
    <source>
        <strain evidence="2 3">F5.1</strain>
    </source>
</reference>
<dbReference type="AlphaFoldDB" id="A0A1C7NVC7"/>
<gene>
    <name evidence="2" type="ORF">ADU59_24280</name>
</gene>
<sequence length="173" mass="18018">MRTLLLTLASLAAAGTAGASSLENVIPGSNANSVSQFSCTHCPPLVVKKTSNYIVPEVAPGTERVERKEINGEMKLVRTEAWLGGSPVVFISKAPEEPVKAAQVEPEPQQLPGMTSVVDSVPADAPAAAIAVIDTTAKTGAVTTASMAEIGAVTPQNSHSQEVDLENFQLRLK</sequence>
<evidence type="ECO:0000256" key="1">
    <source>
        <dbReference type="SAM" id="SignalP"/>
    </source>
</evidence>